<keyword evidence="2" id="KW-0378">Hydrolase</keyword>
<dbReference type="Pfam" id="PF10593">
    <property type="entry name" value="Z1"/>
    <property type="match status" value="1"/>
</dbReference>
<evidence type="ECO:0000313" key="3">
    <source>
        <dbReference type="Proteomes" id="UP000305233"/>
    </source>
</evidence>
<keyword evidence="2" id="KW-0540">Nuclease</keyword>
<dbReference type="RefSeq" id="WP_136453898.1">
    <property type="nucleotide sequence ID" value="NZ_SSWH01000005.1"/>
</dbReference>
<dbReference type="AlphaFoldDB" id="A0A4S5E5M4"/>
<accession>A0A4S5E5M4</accession>
<dbReference type="Proteomes" id="UP000305233">
    <property type="component" value="Unassembled WGS sequence"/>
</dbReference>
<evidence type="ECO:0000259" key="1">
    <source>
        <dbReference type="Pfam" id="PF10593"/>
    </source>
</evidence>
<dbReference type="OrthoDB" id="436461at2"/>
<keyword evidence="2" id="KW-0255">Endonuclease</keyword>
<evidence type="ECO:0000313" key="2">
    <source>
        <dbReference type="EMBL" id="THJ66798.1"/>
    </source>
</evidence>
<organism evidence="2 3">
    <name type="scientific">Arthrobacter echini</name>
    <dbReference type="NCBI Taxonomy" id="1529066"/>
    <lineage>
        <taxon>Bacteria</taxon>
        <taxon>Bacillati</taxon>
        <taxon>Actinomycetota</taxon>
        <taxon>Actinomycetes</taxon>
        <taxon>Micrococcales</taxon>
        <taxon>Micrococcaceae</taxon>
        <taxon>Arthrobacter</taxon>
    </lineage>
</organism>
<comment type="caution">
    <text evidence="2">The sequence shown here is derived from an EMBL/GenBank/DDBJ whole genome shotgun (WGS) entry which is preliminary data.</text>
</comment>
<sequence length="966" mass="107019">MTELKFAFPLSSVEGAVLGLLTDPKTGESYIGLTESQVEDAFKLVLPNMSVDATDEQLRQLRRRVMDRVGAHIPTGRGNGPVVKNHIPWLPDAKAEIKWNRWRAYRTMLARAGRSGQMLERLDKFTDDILDLAGDPKAAGPWNRRGLIIGDVQSGKTQNYLGLINKAADAGYRLVIILSGNTEYLRRQTHERVDEGFIGRDTARVDTPKGASLTKDVHIGVGQIDRSVANTISQTTVLMDYLQASKKASSMPLPNDSSAPVVFVLKKNKHVLNAVTGWARSQTEHGRKIDLPLLLLDDESDYASINTAAEEDPTAINAAIRTILGSFSRSSYVAITATPFANIFIDHEASGAVEEDGEVYDDLFPEDYIYPLEAPSNYVGIRATFGRSEASSTGLMNLSDAQSWIPIKHKKTQAVSTLPESLRKAVRVFLLANAVMDLRVQPPKRRSMLVNVSRFTAVQDKVGDLLTQELFSYKSVIELHSLAYAQGVGNAILDEFRETFQETYAESDEEWDAVLERLHSAASEVRVKVYNSAVNSQGEDDEFEEQVPSRQIAVGGDLLSRGLTLDGLVVSYFHRSVGAADTMMQMARWFGYRDGFRDLCRLWISDKSAADYRFVADAIEELREDLAQMRRNNMTPRDFGLAVQQHPESLLITARNKSKHTLVSEKEVNLLGRNLETKRLSTNLDEQQGNLTALENLMSVGAESASALDQTSRGYNRLNGVPKELVADFLHQFKAANDDIFFTGPGLESMIRASQGDKFREWDVVLMNGKRGDDSSLLRNHDGRILLVGGDTNGSAVIKAQRQLVLRATPQRGARTFAPSLWVSGARARVAGSDDLRRLLDEEVQEAAINAYLQNAAPGAVPESAFYRFLPRPQLMIYCLDPNPAVLPEAGRTSGIRIEGDATDQDEELVESLRKVEALLALKIALPAATGRPSPDGRVRYVLNKVAQQYWLDDFEDLYIAGDDQQ</sequence>
<dbReference type="InterPro" id="IPR018310">
    <property type="entry name" value="Put_endonuclease_Z1-dom"/>
</dbReference>
<protein>
    <submittedName>
        <fullName evidence="2">Endonuclease</fullName>
    </submittedName>
</protein>
<reference evidence="2 3" key="1">
    <citation type="submission" date="2019-04" db="EMBL/GenBank/DDBJ databases">
        <authorList>
            <person name="Liu Q."/>
            <person name="Xin Y.-H."/>
        </authorList>
    </citation>
    <scope>NUCLEOTIDE SEQUENCE [LARGE SCALE GENOMIC DNA]</scope>
    <source>
        <strain evidence="2 3">AM23</strain>
    </source>
</reference>
<gene>
    <name evidence="2" type="ORF">E8P82_07670</name>
</gene>
<dbReference type="EMBL" id="SSWH01000005">
    <property type="protein sequence ID" value="THJ66798.1"/>
    <property type="molecule type" value="Genomic_DNA"/>
</dbReference>
<proteinExistence type="predicted"/>
<dbReference type="GO" id="GO:0004519">
    <property type="term" value="F:endonuclease activity"/>
    <property type="evidence" value="ECO:0007669"/>
    <property type="project" value="UniProtKB-KW"/>
</dbReference>
<keyword evidence="3" id="KW-1185">Reference proteome</keyword>
<name>A0A4S5E5M4_9MICC</name>
<feature type="domain" description="Putative endonuclease Z1" evidence="1">
    <location>
        <begin position="421"/>
        <end position="650"/>
    </location>
</feature>